<dbReference type="EMBL" id="JBHSMH010000094">
    <property type="protein sequence ID" value="MFC5471255.1"/>
    <property type="molecule type" value="Genomic_DNA"/>
</dbReference>
<protein>
    <submittedName>
        <fullName evidence="2">GNAT family N-acetyltransferase</fullName>
        <ecNumber evidence="2">2.3.-.-</ecNumber>
    </submittedName>
</protein>
<organism evidence="2 3">
    <name type="scientific">Cohnella suwonensis</name>
    <dbReference type="NCBI Taxonomy" id="696072"/>
    <lineage>
        <taxon>Bacteria</taxon>
        <taxon>Bacillati</taxon>
        <taxon>Bacillota</taxon>
        <taxon>Bacilli</taxon>
        <taxon>Bacillales</taxon>
        <taxon>Paenibacillaceae</taxon>
        <taxon>Cohnella</taxon>
    </lineage>
</organism>
<keyword evidence="3" id="KW-1185">Reference proteome</keyword>
<feature type="domain" description="N-acetyltransferase" evidence="1">
    <location>
        <begin position="12"/>
        <end position="180"/>
    </location>
</feature>
<comment type="caution">
    <text evidence="2">The sequence shown here is derived from an EMBL/GenBank/DDBJ whole genome shotgun (WGS) entry which is preliminary data.</text>
</comment>
<dbReference type="EC" id="2.3.-.-" evidence="2"/>
<sequence length="186" mass="22256">MIKDLLIESNRLIIRPYNIDDLEQSFQLMQSKELYEFLEFDLLPFEEYQGLFHWLVNSYEINLTEEFKYSFPIILKETNQMIGWCGIGILDFNKPEKEVYYLIGKDYWNQGFASEAMKSFIEYCFNALMQHRIVAKVNEENIASKRIIENLGFHFEYVIKDLPEEFSHCNGELFYSLTREDFVSNT</sequence>
<dbReference type="PANTHER" id="PTHR43792">
    <property type="entry name" value="GNAT FAMILY, PUTATIVE (AFU_ORTHOLOGUE AFUA_3G00765)-RELATED-RELATED"/>
    <property type="match status" value="1"/>
</dbReference>
<dbReference type="Pfam" id="PF13302">
    <property type="entry name" value="Acetyltransf_3"/>
    <property type="match status" value="1"/>
</dbReference>
<dbReference type="SUPFAM" id="SSF55729">
    <property type="entry name" value="Acyl-CoA N-acyltransferases (Nat)"/>
    <property type="match status" value="1"/>
</dbReference>
<evidence type="ECO:0000313" key="3">
    <source>
        <dbReference type="Proteomes" id="UP001596105"/>
    </source>
</evidence>
<dbReference type="GO" id="GO:0016746">
    <property type="term" value="F:acyltransferase activity"/>
    <property type="evidence" value="ECO:0007669"/>
    <property type="project" value="UniProtKB-KW"/>
</dbReference>
<evidence type="ECO:0000259" key="1">
    <source>
        <dbReference type="PROSITE" id="PS51186"/>
    </source>
</evidence>
<keyword evidence="2" id="KW-0012">Acyltransferase</keyword>
<dbReference type="InterPro" id="IPR000182">
    <property type="entry name" value="GNAT_dom"/>
</dbReference>
<dbReference type="Gene3D" id="3.40.630.30">
    <property type="match status" value="1"/>
</dbReference>
<proteinExistence type="predicted"/>
<dbReference type="InterPro" id="IPR051531">
    <property type="entry name" value="N-acetyltransferase"/>
</dbReference>
<dbReference type="Proteomes" id="UP001596105">
    <property type="component" value="Unassembled WGS sequence"/>
</dbReference>
<name>A0ABW0LZL8_9BACL</name>
<dbReference type="RefSeq" id="WP_209752029.1">
    <property type="nucleotide sequence ID" value="NZ_JBHSMH010000094.1"/>
</dbReference>
<accession>A0ABW0LZL8</accession>
<reference evidence="3" key="1">
    <citation type="journal article" date="2019" name="Int. J. Syst. Evol. Microbiol.">
        <title>The Global Catalogue of Microorganisms (GCM) 10K type strain sequencing project: providing services to taxonomists for standard genome sequencing and annotation.</title>
        <authorList>
            <consortium name="The Broad Institute Genomics Platform"/>
            <consortium name="The Broad Institute Genome Sequencing Center for Infectious Disease"/>
            <person name="Wu L."/>
            <person name="Ma J."/>
        </authorList>
    </citation>
    <scope>NUCLEOTIDE SEQUENCE [LARGE SCALE GENOMIC DNA]</scope>
    <source>
        <strain evidence="3">CCUG 57113</strain>
    </source>
</reference>
<gene>
    <name evidence="2" type="ORF">ACFPPD_21430</name>
</gene>
<dbReference type="PROSITE" id="PS51186">
    <property type="entry name" value="GNAT"/>
    <property type="match status" value="1"/>
</dbReference>
<keyword evidence="2" id="KW-0808">Transferase</keyword>
<dbReference type="InterPro" id="IPR016181">
    <property type="entry name" value="Acyl_CoA_acyltransferase"/>
</dbReference>
<evidence type="ECO:0000313" key="2">
    <source>
        <dbReference type="EMBL" id="MFC5471255.1"/>
    </source>
</evidence>